<organism evidence="1 2">
    <name type="scientific">Phyllobacterium bourgognense</name>
    <dbReference type="NCBI Taxonomy" id="314236"/>
    <lineage>
        <taxon>Bacteria</taxon>
        <taxon>Pseudomonadati</taxon>
        <taxon>Pseudomonadota</taxon>
        <taxon>Alphaproteobacteria</taxon>
        <taxon>Hyphomicrobiales</taxon>
        <taxon>Phyllobacteriaceae</taxon>
        <taxon>Phyllobacterium</taxon>
    </lineage>
</organism>
<accession>A0A368YKY9</accession>
<name>A0A368YKY9_9HYPH</name>
<proteinExistence type="predicted"/>
<comment type="caution">
    <text evidence="1">The sequence shown here is derived from an EMBL/GenBank/DDBJ whole genome shotgun (WGS) entry which is preliminary data.</text>
</comment>
<keyword evidence="2" id="KW-1185">Reference proteome</keyword>
<gene>
    <name evidence="1" type="ORF">C7476_11772</name>
</gene>
<reference evidence="1 2" key="1">
    <citation type="submission" date="2018-07" db="EMBL/GenBank/DDBJ databases">
        <title>Genomic Encyclopedia of Type Strains, Phase III (KMG-III): the genomes of soil and plant-associated and newly described type strains.</title>
        <authorList>
            <person name="Whitman W."/>
        </authorList>
    </citation>
    <scope>NUCLEOTIDE SEQUENCE [LARGE SCALE GENOMIC DNA]</scope>
    <source>
        <strain evidence="1 2">31-25a</strain>
    </source>
</reference>
<sequence length="132" mass="15487">MIDNLQEYFLINGIEYKGRFELNEIYGNNNGFLIIIEDENKVIYRIEWPVGVSSYRKCNESDRLLLIEDLSERGLLEYVFVECKNSEYIKWIHEQKYGIEIEGSKHIIISTSNDIIDVICYELPNISIVNGN</sequence>
<evidence type="ECO:0008006" key="3">
    <source>
        <dbReference type="Google" id="ProtNLM"/>
    </source>
</evidence>
<evidence type="ECO:0000313" key="1">
    <source>
        <dbReference type="EMBL" id="RCW79557.1"/>
    </source>
</evidence>
<protein>
    <recommendedName>
        <fullName evidence="3">Immunity protein 50 of polymorphic toxin system</fullName>
    </recommendedName>
</protein>
<dbReference type="OrthoDB" id="9133300at2"/>
<dbReference type="RefSeq" id="WP_114432081.1">
    <property type="nucleotide sequence ID" value="NZ_QPJM01000017.1"/>
</dbReference>
<evidence type="ECO:0000313" key="2">
    <source>
        <dbReference type="Proteomes" id="UP000253324"/>
    </source>
</evidence>
<dbReference type="Proteomes" id="UP000253324">
    <property type="component" value="Unassembled WGS sequence"/>
</dbReference>
<dbReference type="EMBL" id="QPJM01000017">
    <property type="protein sequence ID" value="RCW79557.1"/>
    <property type="molecule type" value="Genomic_DNA"/>
</dbReference>
<dbReference type="AlphaFoldDB" id="A0A368YKY9"/>